<proteinExistence type="predicted"/>
<evidence type="ECO:0000313" key="1">
    <source>
        <dbReference type="EMBL" id="MBS7527784.1"/>
    </source>
</evidence>
<dbReference type="RefSeq" id="WP_213237642.1">
    <property type="nucleotide sequence ID" value="NZ_JAHBCL010000025.1"/>
</dbReference>
<gene>
    <name evidence="1" type="ORF">KHM83_13955</name>
</gene>
<keyword evidence="2" id="KW-1185">Reference proteome</keyword>
<reference evidence="1 2" key="1">
    <citation type="submission" date="2021-05" db="EMBL/GenBank/DDBJ databases">
        <title>Fusibacter ferrireducens sp. nov., an anaerobic, sulfur- and Fe-reducing bacterium isolated from the mangrove sediment.</title>
        <authorList>
            <person name="Qiu D."/>
        </authorList>
    </citation>
    <scope>NUCLEOTIDE SEQUENCE [LARGE SCALE GENOMIC DNA]</scope>
    <source>
        <strain evidence="1 2">DSM 12116</strain>
    </source>
</reference>
<organism evidence="1 2">
    <name type="scientific">Fusibacter paucivorans</name>
    <dbReference type="NCBI Taxonomy" id="76009"/>
    <lineage>
        <taxon>Bacteria</taxon>
        <taxon>Bacillati</taxon>
        <taxon>Bacillota</taxon>
        <taxon>Clostridia</taxon>
        <taxon>Eubacteriales</taxon>
        <taxon>Eubacteriales Family XII. Incertae Sedis</taxon>
        <taxon>Fusibacter</taxon>
    </lineage>
</organism>
<dbReference type="EMBL" id="JAHBCL010000025">
    <property type="protein sequence ID" value="MBS7527784.1"/>
    <property type="molecule type" value="Genomic_DNA"/>
</dbReference>
<name>A0ABS5PRJ3_9FIRM</name>
<dbReference type="Proteomes" id="UP000746471">
    <property type="component" value="Unassembled WGS sequence"/>
</dbReference>
<sequence>MGEEDIQENIGGVNFIMEKYLFDTVGRVEIRWNGYGYSIYADGVGASSC</sequence>
<evidence type="ECO:0000313" key="2">
    <source>
        <dbReference type="Proteomes" id="UP000746471"/>
    </source>
</evidence>
<protein>
    <submittedName>
        <fullName evidence="1">Uncharacterized protein</fullName>
    </submittedName>
</protein>
<comment type="caution">
    <text evidence="1">The sequence shown here is derived from an EMBL/GenBank/DDBJ whole genome shotgun (WGS) entry which is preliminary data.</text>
</comment>
<accession>A0ABS5PRJ3</accession>